<reference evidence="1 2" key="1">
    <citation type="submission" date="2018-06" db="EMBL/GenBank/DDBJ databases">
        <authorList>
            <consortium name="Pathogen Informatics"/>
            <person name="Doyle S."/>
        </authorList>
    </citation>
    <scope>NUCLEOTIDE SEQUENCE [LARGE SCALE GENOMIC DNA]</scope>
    <source>
        <strain evidence="1 2">NCTC12722</strain>
    </source>
</reference>
<proteinExistence type="predicted"/>
<organism evidence="1 2">
    <name type="scientific">Afipia felis</name>
    <name type="common">Cat scratch disease bacillus</name>
    <dbReference type="NCBI Taxonomy" id="1035"/>
    <lineage>
        <taxon>Bacteria</taxon>
        <taxon>Pseudomonadati</taxon>
        <taxon>Pseudomonadota</taxon>
        <taxon>Alphaproteobacteria</taxon>
        <taxon>Hyphomicrobiales</taxon>
        <taxon>Nitrobacteraceae</taxon>
        <taxon>Afipia</taxon>
    </lineage>
</organism>
<dbReference type="OrthoDB" id="9801741at2"/>
<protein>
    <submittedName>
        <fullName evidence="1">Uncharacterized protein</fullName>
    </submittedName>
</protein>
<sequence length="131" mass="15132">MSKLEPILNSSLPPAFRRVHLSLAREPDHPAGDEQIGYVLLVPLTSDGKIDHELWRDHKDACRVTRVRPDEADVHGHLVRRPGGTWAFRYETAPDEAGYHFEDERFVEGEYVSIREEGEPHPFRVVRVERL</sequence>
<dbReference type="RefSeq" id="WP_002717319.1">
    <property type="nucleotide sequence ID" value="NZ_UFSI01000001.1"/>
</dbReference>
<evidence type="ECO:0000313" key="2">
    <source>
        <dbReference type="Proteomes" id="UP000254343"/>
    </source>
</evidence>
<gene>
    <name evidence="1" type="ORF">NCTC12722_03724</name>
</gene>
<dbReference type="AlphaFoldDB" id="A0A380WCF6"/>
<dbReference type="EMBL" id="UIGB01000001">
    <property type="protein sequence ID" value="SUU86496.1"/>
    <property type="molecule type" value="Genomic_DNA"/>
</dbReference>
<evidence type="ECO:0000313" key="1">
    <source>
        <dbReference type="EMBL" id="SUU86496.1"/>
    </source>
</evidence>
<accession>A0A380WCF6</accession>
<name>A0A380WCF6_AFIFE</name>
<dbReference type="Proteomes" id="UP000254343">
    <property type="component" value="Unassembled WGS sequence"/>
</dbReference>